<gene>
    <name evidence="2" type="ORF">ABHF33_10910</name>
</gene>
<feature type="transmembrane region" description="Helical" evidence="1">
    <location>
        <begin position="12"/>
        <end position="29"/>
    </location>
</feature>
<keyword evidence="1" id="KW-0472">Membrane</keyword>
<evidence type="ECO:0000256" key="1">
    <source>
        <dbReference type="SAM" id="Phobius"/>
    </source>
</evidence>
<organism evidence="2">
    <name type="scientific">Chitinibacter mangrovi</name>
    <dbReference type="NCBI Taxonomy" id="3153927"/>
    <lineage>
        <taxon>Bacteria</taxon>
        <taxon>Pseudomonadati</taxon>
        <taxon>Pseudomonadota</taxon>
        <taxon>Betaproteobacteria</taxon>
        <taxon>Neisseriales</taxon>
        <taxon>Chitinibacteraceae</taxon>
        <taxon>Chitinibacter</taxon>
    </lineage>
</organism>
<dbReference type="RefSeq" id="WP_348943997.1">
    <property type="nucleotide sequence ID" value="NZ_CP157355.1"/>
</dbReference>
<dbReference type="KEGG" id="cmav:ABHF33_10910"/>
<name>A0AAU7F4Z1_9NEIS</name>
<keyword evidence="1" id="KW-1133">Transmembrane helix</keyword>
<accession>A0AAU7F4Z1</accession>
<sequence length="61" mass="6948">MKKPFSNINFKWLFLSLCICCIVAGLIALLAPINFWIVLPIVVAAMWINGWIAELEDRGDR</sequence>
<keyword evidence="1" id="KW-0812">Transmembrane</keyword>
<dbReference type="EMBL" id="CP157355">
    <property type="protein sequence ID" value="XBL99581.1"/>
    <property type="molecule type" value="Genomic_DNA"/>
</dbReference>
<reference evidence="2" key="1">
    <citation type="submission" date="2024-05" db="EMBL/GenBank/DDBJ databases">
        <authorList>
            <person name="Yang L."/>
            <person name="Pan L."/>
        </authorList>
    </citation>
    <scope>NUCLEOTIDE SEQUENCE</scope>
    <source>
        <strain evidence="2">FCG-7</strain>
    </source>
</reference>
<dbReference type="AlphaFoldDB" id="A0AAU7F4Z1"/>
<evidence type="ECO:0000313" key="2">
    <source>
        <dbReference type="EMBL" id="XBL99581.1"/>
    </source>
</evidence>
<proteinExistence type="predicted"/>
<feature type="transmembrane region" description="Helical" evidence="1">
    <location>
        <begin position="35"/>
        <end position="53"/>
    </location>
</feature>
<protein>
    <submittedName>
        <fullName evidence="2">Uncharacterized protein</fullName>
    </submittedName>
</protein>